<evidence type="ECO:0000313" key="2">
    <source>
        <dbReference type="Proteomes" id="UP000284706"/>
    </source>
</evidence>
<gene>
    <name evidence="1" type="ORF">CVT26_000897</name>
</gene>
<protein>
    <submittedName>
        <fullName evidence="1">Uncharacterized protein</fullName>
    </submittedName>
</protein>
<organism evidence="1 2">
    <name type="scientific">Gymnopilus dilepis</name>
    <dbReference type="NCBI Taxonomy" id="231916"/>
    <lineage>
        <taxon>Eukaryota</taxon>
        <taxon>Fungi</taxon>
        <taxon>Dikarya</taxon>
        <taxon>Basidiomycota</taxon>
        <taxon>Agaricomycotina</taxon>
        <taxon>Agaricomycetes</taxon>
        <taxon>Agaricomycetidae</taxon>
        <taxon>Agaricales</taxon>
        <taxon>Agaricineae</taxon>
        <taxon>Hymenogastraceae</taxon>
        <taxon>Gymnopilus</taxon>
    </lineage>
</organism>
<accession>A0A409WVZ9</accession>
<evidence type="ECO:0000313" key="1">
    <source>
        <dbReference type="EMBL" id="PPQ82677.1"/>
    </source>
</evidence>
<dbReference type="Proteomes" id="UP000284706">
    <property type="component" value="Unassembled WGS sequence"/>
</dbReference>
<keyword evidence="2" id="KW-1185">Reference proteome</keyword>
<comment type="caution">
    <text evidence="1">The sequence shown here is derived from an EMBL/GenBank/DDBJ whole genome shotgun (WGS) entry which is preliminary data.</text>
</comment>
<name>A0A409WVZ9_9AGAR</name>
<dbReference type="EMBL" id="NHYE01004717">
    <property type="protein sequence ID" value="PPQ82677.1"/>
    <property type="molecule type" value="Genomic_DNA"/>
</dbReference>
<proteinExistence type="predicted"/>
<reference evidence="1 2" key="1">
    <citation type="journal article" date="2018" name="Evol. Lett.">
        <title>Horizontal gene cluster transfer increased hallucinogenic mushroom diversity.</title>
        <authorList>
            <person name="Reynolds H.T."/>
            <person name="Vijayakumar V."/>
            <person name="Gluck-Thaler E."/>
            <person name="Korotkin H.B."/>
            <person name="Matheny P.B."/>
            <person name="Slot J.C."/>
        </authorList>
    </citation>
    <scope>NUCLEOTIDE SEQUENCE [LARGE SCALE GENOMIC DNA]</scope>
    <source>
        <strain evidence="1 2">SRW20</strain>
    </source>
</reference>
<dbReference type="InParanoid" id="A0A409WVZ9"/>
<sequence>MHGMRSCSCRCYAHHITQRNFFTPDVFMITSQSRRRQLYPLLSQARPNQDSPASQSMTATGHSLQFIRPASLNSVALLLGKLRPPARQGIQASNVRALVKPCVLPRQRMYLAVLSFRIVDFRGMLALSRRYLLPPAALDKGCIHSRMESCTTSIAAPLWTNFRRWEPQVREGEEDHGTVICFSILLHAEAPQSHSISSFLRQLIGVRDNVVTPLLHLQHFYIRRYNSASCQPSPDFLQLTRCKGAWPASSTLTRPTGGLDVFCDE</sequence>
<dbReference type="AlphaFoldDB" id="A0A409WVZ9"/>